<dbReference type="OrthoDB" id="9813285at2"/>
<proteinExistence type="predicted"/>
<protein>
    <submittedName>
        <fullName evidence="1">Uncharacterized protein</fullName>
    </submittedName>
</protein>
<accession>A0A238JIL1</accession>
<dbReference type="AlphaFoldDB" id="A0A238JIL1"/>
<reference evidence="2" key="1">
    <citation type="submission" date="2017-05" db="EMBL/GenBank/DDBJ databases">
        <authorList>
            <person name="Rodrigo-Torres L."/>
            <person name="Arahal R. D."/>
            <person name="Lucena T."/>
        </authorList>
    </citation>
    <scope>NUCLEOTIDE SEQUENCE [LARGE SCALE GENOMIC DNA]</scope>
    <source>
        <strain evidence="2">CECT 8649</strain>
    </source>
</reference>
<dbReference type="PANTHER" id="PTHR47515:SF1">
    <property type="entry name" value="BLR2054 PROTEIN"/>
    <property type="match status" value="1"/>
</dbReference>
<dbReference type="EMBL" id="FXXP01000006">
    <property type="protein sequence ID" value="SMX30521.1"/>
    <property type="molecule type" value="Genomic_DNA"/>
</dbReference>
<dbReference type="PANTHER" id="PTHR47515">
    <property type="entry name" value="LOW CALCIUM RESPONSE LOCUS PROTEIN T"/>
    <property type="match status" value="1"/>
</dbReference>
<organism evidence="1 2">
    <name type="scientific">Pelagimonas phthalicica</name>
    <dbReference type="NCBI Taxonomy" id="1037362"/>
    <lineage>
        <taxon>Bacteria</taxon>
        <taxon>Pseudomonadati</taxon>
        <taxon>Pseudomonadota</taxon>
        <taxon>Alphaproteobacteria</taxon>
        <taxon>Rhodobacterales</taxon>
        <taxon>Roseobacteraceae</taxon>
        <taxon>Pelagimonas</taxon>
    </lineage>
</organism>
<dbReference type="Proteomes" id="UP000225972">
    <property type="component" value="Unassembled WGS sequence"/>
</dbReference>
<name>A0A238JIL1_9RHOB</name>
<sequence length="86" mass="10043">MVTGPLNNAGWLVNHKRVERIWRREGLKDPKKQNKKGRLWLNDGSCVRLRPERPNHVWSYDFVQDRTADGRGYRTLTSGDRDPAIS</sequence>
<gene>
    <name evidence="1" type="ORF">TRP8649_04665</name>
</gene>
<evidence type="ECO:0000313" key="1">
    <source>
        <dbReference type="EMBL" id="SMX30521.1"/>
    </source>
</evidence>
<keyword evidence="2" id="KW-1185">Reference proteome</keyword>
<evidence type="ECO:0000313" key="2">
    <source>
        <dbReference type="Proteomes" id="UP000225972"/>
    </source>
</evidence>